<dbReference type="RefSeq" id="XP_041445944.1">
    <property type="nucleotide sequence ID" value="XM_041590010.1"/>
</dbReference>
<name>A0A1L8GJV3_XENLA</name>
<keyword evidence="2" id="KW-1185">Reference proteome</keyword>
<dbReference type="Pfam" id="PF14473">
    <property type="entry name" value="RD3"/>
    <property type="match status" value="1"/>
</dbReference>
<dbReference type="PANTHER" id="PTHR28489:SF4">
    <property type="entry name" value="PROTEIN RD3-LIKE"/>
    <property type="match status" value="1"/>
</dbReference>
<reference evidence="3 4" key="1">
    <citation type="submission" date="2025-04" db="UniProtKB">
        <authorList>
            <consortium name="RefSeq"/>
        </authorList>
    </citation>
    <scope>IDENTIFICATION</scope>
    <source>
        <strain evidence="3 4">J_2021</strain>
        <tissue evidence="3 4">Erythrocytes</tissue>
    </source>
</reference>
<gene>
    <name evidence="3 4" type="primary">LOC108713917</name>
</gene>
<evidence type="ECO:0000256" key="1">
    <source>
        <dbReference type="SAM" id="MobiDB-lite"/>
    </source>
</evidence>
<dbReference type="PaxDb" id="8355-A0A1L8GJV3"/>
<organism evidence="2 4">
    <name type="scientific">Xenopus laevis</name>
    <name type="common">African clawed frog</name>
    <dbReference type="NCBI Taxonomy" id="8355"/>
    <lineage>
        <taxon>Eukaryota</taxon>
        <taxon>Metazoa</taxon>
        <taxon>Chordata</taxon>
        <taxon>Craniata</taxon>
        <taxon>Vertebrata</taxon>
        <taxon>Euteleostomi</taxon>
        <taxon>Amphibia</taxon>
        <taxon>Batrachia</taxon>
        <taxon>Anura</taxon>
        <taxon>Pipoidea</taxon>
        <taxon>Pipidae</taxon>
        <taxon>Xenopodinae</taxon>
        <taxon>Xenopus</taxon>
        <taxon>Xenopus</taxon>
    </lineage>
</organism>
<protein>
    <submittedName>
        <fullName evidence="3 4">Protein RD3</fullName>
    </submittedName>
</protein>
<evidence type="ECO:0000313" key="2">
    <source>
        <dbReference type="Proteomes" id="UP000186698"/>
    </source>
</evidence>
<dbReference type="OMA" id="ISPLWSR"/>
<dbReference type="Proteomes" id="UP000186698">
    <property type="component" value="Chromosome 4L"/>
</dbReference>
<dbReference type="RefSeq" id="XP_041445943.1">
    <property type="nucleotide sequence ID" value="XM_041590009.1"/>
</dbReference>
<sequence length="202" mass="23504">MFLAGLFGWNDTEGTAMKLVPKSSSELVTETLMLELGSHIKRSERQQRERLIEYRRVKSGVDYTWLASIPRQVYQISPGDQLELRDICSKITPSQCGQVILRFRRLMLEFESEGAEIPRLFRSVLQDFVDQEEERKKQQDVHWDKRRRAKSLATISFKPPRLRVNPFQLEDTYGSDTETELAASGRARSKSMPEFCTTREVQ</sequence>
<dbReference type="KEGG" id="xla:108713917"/>
<dbReference type="GeneID" id="108713917"/>
<dbReference type="OrthoDB" id="10072259at2759"/>
<accession>A0A1L8GJV3</accession>
<evidence type="ECO:0000313" key="3">
    <source>
        <dbReference type="RefSeq" id="XP_041445943.1"/>
    </source>
</evidence>
<proteinExistence type="predicted"/>
<dbReference type="InterPro" id="IPR028092">
    <property type="entry name" value="RD3"/>
</dbReference>
<evidence type="ECO:0000313" key="4">
    <source>
        <dbReference type="RefSeq" id="XP_041445944.1"/>
    </source>
</evidence>
<dbReference type="AlphaFoldDB" id="A0A1L8GJV3"/>
<dbReference type="PANTHER" id="PTHR28489">
    <property type="entry name" value="RENTINAL DEGENERATION 3-LIKE"/>
    <property type="match status" value="1"/>
</dbReference>
<feature type="region of interest" description="Disordered" evidence="1">
    <location>
        <begin position="175"/>
        <end position="202"/>
    </location>
</feature>